<dbReference type="RefSeq" id="WP_408085031.1">
    <property type="nucleotide sequence ID" value="NZ_JBELPZ010000009.1"/>
</dbReference>
<evidence type="ECO:0000256" key="1">
    <source>
        <dbReference type="SAM" id="SignalP"/>
    </source>
</evidence>
<reference evidence="2 3" key="1">
    <citation type="submission" date="2024-06" db="EMBL/GenBank/DDBJ databases">
        <authorList>
            <person name="Kaempfer P."/>
            <person name="Viver T."/>
        </authorList>
    </citation>
    <scope>NUCLEOTIDE SEQUENCE [LARGE SCALE GENOMIC DNA]</scope>
    <source>
        <strain evidence="2 3">ST-119</strain>
    </source>
</reference>
<feature type="chain" id="PRO_5045145327" description="Lipocalin-like domain-containing protein" evidence="1">
    <location>
        <begin position="24"/>
        <end position="139"/>
    </location>
</feature>
<sequence length="139" mass="15717">MKLKVLLLLLAAATLTSFTYSQAKEFDIVGTWQATNNDQKFILTFDKEGYATLQKGGEIIGGKEFTLYGEKGSMTYKLNYAKDPDEIDITIRQNSTGREKVIKGIFKVISLDEMLLAMDFDNRPANFDSAEVRLFKKVK</sequence>
<organism evidence="2 3">
    <name type="scientific">Flavobacterium rhizosphaerae</name>
    <dbReference type="NCBI Taxonomy" id="3163298"/>
    <lineage>
        <taxon>Bacteria</taxon>
        <taxon>Pseudomonadati</taxon>
        <taxon>Bacteroidota</taxon>
        <taxon>Flavobacteriia</taxon>
        <taxon>Flavobacteriales</taxon>
        <taxon>Flavobacteriaceae</taxon>
        <taxon>Flavobacterium</taxon>
    </lineage>
</organism>
<name>A0ABW8YXH2_9FLAO</name>
<keyword evidence="3" id="KW-1185">Reference proteome</keyword>
<evidence type="ECO:0000313" key="3">
    <source>
        <dbReference type="Proteomes" id="UP001629156"/>
    </source>
</evidence>
<evidence type="ECO:0008006" key="4">
    <source>
        <dbReference type="Google" id="ProtNLM"/>
    </source>
</evidence>
<accession>A0ABW8YXH2</accession>
<proteinExistence type="predicted"/>
<dbReference type="Proteomes" id="UP001629156">
    <property type="component" value="Unassembled WGS sequence"/>
</dbReference>
<evidence type="ECO:0000313" key="2">
    <source>
        <dbReference type="EMBL" id="MFL9844774.1"/>
    </source>
</evidence>
<gene>
    <name evidence="2" type="ORF">ABS766_10135</name>
</gene>
<dbReference type="EMBL" id="JBELPZ010000009">
    <property type="protein sequence ID" value="MFL9844774.1"/>
    <property type="molecule type" value="Genomic_DNA"/>
</dbReference>
<comment type="caution">
    <text evidence="2">The sequence shown here is derived from an EMBL/GenBank/DDBJ whole genome shotgun (WGS) entry which is preliminary data.</text>
</comment>
<keyword evidence="1" id="KW-0732">Signal</keyword>
<feature type="signal peptide" evidence="1">
    <location>
        <begin position="1"/>
        <end position="23"/>
    </location>
</feature>
<protein>
    <recommendedName>
        <fullName evidence="4">Lipocalin-like domain-containing protein</fullName>
    </recommendedName>
</protein>